<accession>A0A061RX21</accession>
<sequence>MTGAPASGTCRLQGAATRASPRWNTARLFLGRGIPAALGAASVTVPRTAHGRLRRSYRPGTSPGMPSAACTAENGPRCRWAPSRATEAIGRSPLRWVCGHARRLRRHWSLRPQRAPCSRRRPRQQGRILSRGPWRRHRTAAQRRPPGKGEMQGRAELSSSSGRRNAEKREICLTPI</sequence>
<feature type="region of interest" description="Disordered" evidence="1">
    <location>
        <begin position="113"/>
        <end position="176"/>
    </location>
</feature>
<gene>
    <name evidence="2" type="ORF">TSPGSL018_23459</name>
    <name evidence="3" type="ORF">TSPGSL018_4811</name>
</gene>
<dbReference type="EMBL" id="GBEZ01010358">
    <property type="protein sequence ID" value="JAC75309.1"/>
    <property type="molecule type" value="Transcribed_RNA"/>
</dbReference>
<organism evidence="2">
    <name type="scientific">Tetraselmis sp. GSL018</name>
    <dbReference type="NCBI Taxonomy" id="582737"/>
    <lineage>
        <taxon>Eukaryota</taxon>
        <taxon>Viridiplantae</taxon>
        <taxon>Chlorophyta</taxon>
        <taxon>core chlorophytes</taxon>
        <taxon>Chlorodendrophyceae</taxon>
        <taxon>Chlorodendrales</taxon>
        <taxon>Chlorodendraceae</taxon>
        <taxon>Tetraselmis</taxon>
    </lineage>
</organism>
<dbReference type="EMBL" id="GBEZ01002218">
    <property type="protein sequence ID" value="JAC82815.1"/>
    <property type="molecule type" value="Transcribed_RNA"/>
</dbReference>
<evidence type="ECO:0000313" key="3">
    <source>
        <dbReference type="EMBL" id="JAC82815.1"/>
    </source>
</evidence>
<reference evidence="2" key="1">
    <citation type="submission" date="2014-05" db="EMBL/GenBank/DDBJ databases">
        <title>The transcriptome of the halophilic microalga Tetraselmis sp. GSL018 isolated from the Great Salt Lake, Utah.</title>
        <authorList>
            <person name="Jinkerson R.E."/>
            <person name="D'Adamo S."/>
            <person name="Posewitz M.C."/>
        </authorList>
    </citation>
    <scope>NUCLEOTIDE SEQUENCE</scope>
    <source>
        <strain evidence="2">GSL018</strain>
    </source>
</reference>
<feature type="compositionally biased region" description="Basic and acidic residues" evidence="1">
    <location>
        <begin position="164"/>
        <end position="176"/>
    </location>
</feature>
<dbReference type="AlphaFoldDB" id="A0A061RX21"/>
<evidence type="ECO:0000313" key="2">
    <source>
        <dbReference type="EMBL" id="JAC75309.1"/>
    </source>
</evidence>
<evidence type="ECO:0000256" key="1">
    <source>
        <dbReference type="SAM" id="MobiDB-lite"/>
    </source>
</evidence>
<name>A0A061RX21_9CHLO</name>
<proteinExistence type="predicted"/>
<protein>
    <submittedName>
        <fullName evidence="2">Uncharacterized protein</fullName>
    </submittedName>
</protein>